<keyword evidence="2" id="KW-1185">Reference proteome</keyword>
<evidence type="ECO:0000313" key="2">
    <source>
        <dbReference type="Proteomes" id="UP001430290"/>
    </source>
</evidence>
<organism evidence="1 2">
    <name type="scientific">Thermomonas beijingensis</name>
    <dbReference type="NCBI Taxonomy" id="2872701"/>
    <lineage>
        <taxon>Bacteria</taxon>
        <taxon>Pseudomonadati</taxon>
        <taxon>Pseudomonadota</taxon>
        <taxon>Gammaproteobacteria</taxon>
        <taxon>Lysobacterales</taxon>
        <taxon>Lysobacteraceae</taxon>
        <taxon>Thermomonas</taxon>
    </lineage>
</organism>
<evidence type="ECO:0008006" key="3">
    <source>
        <dbReference type="Google" id="ProtNLM"/>
    </source>
</evidence>
<name>A0ABS7TD24_9GAMM</name>
<protein>
    <recommendedName>
        <fullName evidence="3">Secreted protein</fullName>
    </recommendedName>
</protein>
<reference evidence="1" key="1">
    <citation type="submission" date="2021-09" db="EMBL/GenBank/DDBJ databases">
        <authorList>
            <person name="Wu T."/>
            <person name="Guo S.Z."/>
        </authorList>
    </citation>
    <scope>NUCLEOTIDE SEQUENCE</scope>
    <source>
        <strain evidence="1">RSS-23</strain>
    </source>
</reference>
<gene>
    <name evidence="1" type="ORF">K7B09_05370</name>
</gene>
<accession>A0ABS7TD24</accession>
<dbReference type="RefSeq" id="WP_223627511.1">
    <property type="nucleotide sequence ID" value="NZ_JAIQDJ010000001.1"/>
</dbReference>
<proteinExistence type="predicted"/>
<evidence type="ECO:0000313" key="1">
    <source>
        <dbReference type="EMBL" id="MBZ4185756.1"/>
    </source>
</evidence>
<dbReference type="EMBL" id="JAIQDJ010000001">
    <property type="protein sequence ID" value="MBZ4185756.1"/>
    <property type="molecule type" value="Genomic_DNA"/>
</dbReference>
<comment type="caution">
    <text evidence="1">The sequence shown here is derived from an EMBL/GenBank/DDBJ whole genome shotgun (WGS) entry which is preliminary data.</text>
</comment>
<dbReference type="Proteomes" id="UP001430290">
    <property type="component" value="Unassembled WGS sequence"/>
</dbReference>
<sequence>MASHMPLQLLVSHLLPVAAALQPGQAVAAAEFVQRLIVFLHFSNQLVAAGTDH</sequence>